<feature type="transmembrane region" description="Helical" evidence="5">
    <location>
        <begin position="103"/>
        <end position="121"/>
    </location>
</feature>
<evidence type="ECO:0000313" key="7">
    <source>
        <dbReference type="EMBL" id="KAK3687883.1"/>
    </source>
</evidence>
<proteinExistence type="predicted"/>
<evidence type="ECO:0000256" key="4">
    <source>
        <dbReference type="ARBA" id="ARBA00023136"/>
    </source>
</evidence>
<reference evidence="7" key="1">
    <citation type="journal article" date="2023" name="Mol. Phylogenet. Evol.">
        <title>Genome-scale phylogeny and comparative genomics of the fungal order Sordariales.</title>
        <authorList>
            <person name="Hensen N."/>
            <person name="Bonometti L."/>
            <person name="Westerberg I."/>
            <person name="Brannstrom I.O."/>
            <person name="Guillou S."/>
            <person name="Cros-Aarteil S."/>
            <person name="Calhoun S."/>
            <person name="Haridas S."/>
            <person name="Kuo A."/>
            <person name="Mondo S."/>
            <person name="Pangilinan J."/>
            <person name="Riley R."/>
            <person name="LaButti K."/>
            <person name="Andreopoulos B."/>
            <person name="Lipzen A."/>
            <person name="Chen C."/>
            <person name="Yan M."/>
            <person name="Daum C."/>
            <person name="Ng V."/>
            <person name="Clum A."/>
            <person name="Steindorff A."/>
            <person name="Ohm R.A."/>
            <person name="Martin F."/>
            <person name="Silar P."/>
            <person name="Natvig D.O."/>
            <person name="Lalanne C."/>
            <person name="Gautier V."/>
            <person name="Ament-Velasquez S.L."/>
            <person name="Kruys A."/>
            <person name="Hutchinson M.I."/>
            <person name="Powell A.J."/>
            <person name="Barry K."/>
            <person name="Miller A.N."/>
            <person name="Grigoriev I.V."/>
            <person name="Debuchy R."/>
            <person name="Gladieux P."/>
            <person name="Hiltunen Thoren M."/>
            <person name="Johannesson H."/>
        </authorList>
    </citation>
    <scope>NUCLEOTIDE SEQUENCE</scope>
    <source>
        <strain evidence="7">CBS 314.62</strain>
    </source>
</reference>
<protein>
    <submittedName>
        <fullName evidence="7">Major facilitator superfamily transporter</fullName>
    </submittedName>
</protein>
<feature type="transmembrane region" description="Helical" evidence="5">
    <location>
        <begin position="266"/>
        <end position="285"/>
    </location>
</feature>
<comment type="subcellular location">
    <subcellularLocation>
        <location evidence="1">Membrane</location>
        <topology evidence="1">Multi-pass membrane protein</topology>
    </subcellularLocation>
</comment>
<feature type="transmembrane region" description="Helical" evidence="5">
    <location>
        <begin position="476"/>
        <end position="495"/>
    </location>
</feature>
<feature type="domain" description="Major facilitator superfamily (MFS) profile" evidence="6">
    <location>
        <begin position="68"/>
        <end position="570"/>
    </location>
</feature>
<dbReference type="EMBL" id="JAULSO010000002">
    <property type="protein sequence ID" value="KAK3687883.1"/>
    <property type="molecule type" value="Genomic_DNA"/>
</dbReference>
<dbReference type="Gene3D" id="1.20.1250.20">
    <property type="entry name" value="MFS general substrate transporter like domains"/>
    <property type="match status" value="1"/>
</dbReference>
<feature type="transmembrane region" description="Helical" evidence="5">
    <location>
        <begin position="547"/>
        <end position="563"/>
    </location>
</feature>
<keyword evidence="4 5" id="KW-0472">Membrane</keyword>
<dbReference type="Pfam" id="PF07690">
    <property type="entry name" value="MFS_1"/>
    <property type="match status" value="1"/>
</dbReference>
<feature type="transmembrane region" description="Helical" evidence="5">
    <location>
        <begin position="158"/>
        <end position="181"/>
    </location>
</feature>
<dbReference type="Proteomes" id="UP001270362">
    <property type="component" value="Unassembled WGS sequence"/>
</dbReference>
<feature type="transmembrane region" description="Helical" evidence="5">
    <location>
        <begin position="188"/>
        <end position="209"/>
    </location>
</feature>
<organism evidence="7 8">
    <name type="scientific">Podospora appendiculata</name>
    <dbReference type="NCBI Taxonomy" id="314037"/>
    <lineage>
        <taxon>Eukaryota</taxon>
        <taxon>Fungi</taxon>
        <taxon>Dikarya</taxon>
        <taxon>Ascomycota</taxon>
        <taxon>Pezizomycotina</taxon>
        <taxon>Sordariomycetes</taxon>
        <taxon>Sordariomycetidae</taxon>
        <taxon>Sordariales</taxon>
        <taxon>Podosporaceae</taxon>
        <taxon>Podospora</taxon>
    </lineage>
</organism>
<comment type="caution">
    <text evidence="7">The sequence shown here is derived from an EMBL/GenBank/DDBJ whole genome shotgun (WGS) entry which is preliminary data.</text>
</comment>
<dbReference type="InterPro" id="IPR020846">
    <property type="entry name" value="MFS_dom"/>
</dbReference>
<dbReference type="Gene3D" id="1.20.1720.10">
    <property type="entry name" value="Multidrug resistance protein D"/>
    <property type="match status" value="1"/>
</dbReference>
<keyword evidence="2 5" id="KW-0812">Transmembrane</keyword>
<gene>
    <name evidence="7" type="ORF">B0T22DRAFT_140489</name>
</gene>
<feature type="transmembrane region" description="Helical" evidence="5">
    <location>
        <begin position="340"/>
        <end position="361"/>
    </location>
</feature>
<accession>A0AAE0X857</accession>
<dbReference type="GO" id="GO:0005886">
    <property type="term" value="C:plasma membrane"/>
    <property type="evidence" value="ECO:0007669"/>
    <property type="project" value="TreeGrafter"/>
</dbReference>
<evidence type="ECO:0000256" key="3">
    <source>
        <dbReference type="ARBA" id="ARBA00022989"/>
    </source>
</evidence>
<feature type="transmembrane region" description="Helical" evidence="5">
    <location>
        <begin position="439"/>
        <end position="464"/>
    </location>
</feature>
<dbReference type="SUPFAM" id="SSF103473">
    <property type="entry name" value="MFS general substrate transporter"/>
    <property type="match status" value="1"/>
</dbReference>
<dbReference type="GO" id="GO:0022857">
    <property type="term" value="F:transmembrane transporter activity"/>
    <property type="evidence" value="ECO:0007669"/>
    <property type="project" value="InterPro"/>
</dbReference>
<evidence type="ECO:0000256" key="5">
    <source>
        <dbReference type="SAM" id="Phobius"/>
    </source>
</evidence>
<evidence type="ECO:0000256" key="1">
    <source>
        <dbReference type="ARBA" id="ARBA00004141"/>
    </source>
</evidence>
<dbReference type="InterPro" id="IPR011701">
    <property type="entry name" value="MFS"/>
</dbReference>
<feature type="transmembrane region" description="Helical" evidence="5">
    <location>
        <begin position="407"/>
        <end position="427"/>
    </location>
</feature>
<dbReference type="PROSITE" id="PS50850">
    <property type="entry name" value="MFS"/>
    <property type="match status" value="1"/>
</dbReference>
<keyword evidence="8" id="KW-1185">Reference proteome</keyword>
<dbReference type="PANTHER" id="PTHR23501:SF43">
    <property type="entry name" value="MULTIDRUG TRANSPORTER, PUTATIVE (AFU_ORTHOLOGUE AFUA_6G03040)-RELATED"/>
    <property type="match status" value="1"/>
</dbReference>
<sequence length="583" mass="63707">MATLDAQEDIQPPTAPVIHVHQDEIKEKDTEDLAKNLDAGILVIEREEDDHDQNRSKVYQTGWRLHALTAGLCVSLLLSTLETTIVSTSLVSIVNSLQGFDRSGWVVTSYLLTYTGFLIIFAKLSDIVGCKLLIMLSVSIFTIFSIACGFSSSMLSLIVLRAFQGLGGSGIYSLVSVMVPLMVPPAKYATYIAIISSVFAISSVLGPLLGGAITDNTTWRWVFYLNGPGGAIALFLLTVSVPLSFPYGENVRFLNTLVSERAWRRIDLFGAVSSLSASILLVFALQQGGLVYPWTSGAIISTFVLSGLLWIFFVLWQRWLSSLNGICEPMFPWRLAKNRFMLGLLLNAFLTGFTLMTSMINIPQRLQTTNGTTAEEAGIRLLPLLLCSPIATALAGLILTKIKLPPLYLLTMALILQTIGVGLFSSVDSSSLQVPAAQYGYQVIMGFGLGFNLSTLVMMVAVVVNQKDIAVAMGSVTQIRVLGGTIGLAISSAILNNHITAETSKILTRPQVEALLQSFQTIKLFPPDTQEEVRRIYGAGYSQQMRVMLYFCIVSFLSLALLVERRPRRMETTENGEIAERTA</sequence>
<reference evidence="7" key="2">
    <citation type="submission" date="2023-06" db="EMBL/GenBank/DDBJ databases">
        <authorList>
            <consortium name="Lawrence Berkeley National Laboratory"/>
            <person name="Haridas S."/>
            <person name="Hensen N."/>
            <person name="Bonometti L."/>
            <person name="Westerberg I."/>
            <person name="Brannstrom I.O."/>
            <person name="Guillou S."/>
            <person name="Cros-Aarteil S."/>
            <person name="Calhoun S."/>
            <person name="Kuo A."/>
            <person name="Mondo S."/>
            <person name="Pangilinan J."/>
            <person name="Riley R."/>
            <person name="Labutti K."/>
            <person name="Andreopoulos B."/>
            <person name="Lipzen A."/>
            <person name="Chen C."/>
            <person name="Yanf M."/>
            <person name="Daum C."/>
            <person name="Ng V."/>
            <person name="Clum A."/>
            <person name="Steindorff A."/>
            <person name="Ohm R."/>
            <person name="Martin F."/>
            <person name="Silar P."/>
            <person name="Natvig D."/>
            <person name="Lalanne C."/>
            <person name="Gautier V."/>
            <person name="Ament-Velasquez S.L."/>
            <person name="Kruys A."/>
            <person name="Hutchinson M.I."/>
            <person name="Powell A.J."/>
            <person name="Barry K."/>
            <person name="Miller A.N."/>
            <person name="Grigoriev I.V."/>
            <person name="Debuchy R."/>
            <person name="Gladieux P."/>
            <person name="Thoren M.H."/>
            <person name="Johannesson H."/>
        </authorList>
    </citation>
    <scope>NUCLEOTIDE SEQUENCE</scope>
    <source>
        <strain evidence="7">CBS 314.62</strain>
    </source>
</reference>
<name>A0AAE0X857_9PEZI</name>
<evidence type="ECO:0000313" key="8">
    <source>
        <dbReference type="Proteomes" id="UP001270362"/>
    </source>
</evidence>
<evidence type="ECO:0000259" key="6">
    <source>
        <dbReference type="PROSITE" id="PS50850"/>
    </source>
</evidence>
<feature type="transmembrane region" description="Helical" evidence="5">
    <location>
        <begin position="381"/>
        <end position="400"/>
    </location>
</feature>
<feature type="transmembrane region" description="Helical" evidence="5">
    <location>
        <begin position="291"/>
        <end position="316"/>
    </location>
</feature>
<dbReference type="PANTHER" id="PTHR23501">
    <property type="entry name" value="MAJOR FACILITATOR SUPERFAMILY"/>
    <property type="match status" value="1"/>
</dbReference>
<dbReference type="PRINTS" id="PR01036">
    <property type="entry name" value="TCRTETB"/>
</dbReference>
<dbReference type="InterPro" id="IPR036259">
    <property type="entry name" value="MFS_trans_sf"/>
</dbReference>
<dbReference type="AlphaFoldDB" id="A0AAE0X857"/>
<feature type="transmembrane region" description="Helical" evidence="5">
    <location>
        <begin position="133"/>
        <end position="152"/>
    </location>
</feature>
<keyword evidence="3 5" id="KW-1133">Transmembrane helix</keyword>
<feature type="transmembrane region" description="Helical" evidence="5">
    <location>
        <begin position="221"/>
        <end position="245"/>
    </location>
</feature>
<evidence type="ECO:0000256" key="2">
    <source>
        <dbReference type="ARBA" id="ARBA00022692"/>
    </source>
</evidence>
<feature type="transmembrane region" description="Helical" evidence="5">
    <location>
        <begin position="65"/>
        <end position="91"/>
    </location>
</feature>